<comment type="similarity">
    <text evidence="8">Belongs to the CN hydrolase family. Apolipoprotein N-acyltransferase subfamily.</text>
</comment>
<keyword evidence="5 8" id="KW-1133">Transmembrane helix</keyword>
<dbReference type="InterPro" id="IPR045378">
    <property type="entry name" value="LNT_N"/>
</dbReference>
<evidence type="ECO:0000256" key="3">
    <source>
        <dbReference type="ARBA" id="ARBA00022679"/>
    </source>
</evidence>
<keyword evidence="2 8" id="KW-1003">Cell membrane</keyword>
<gene>
    <name evidence="8" type="primary">lnt</name>
    <name evidence="10" type="ORF">N801_09905</name>
</gene>
<dbReference type="GO" id="GO:0016410">
    <property type="term" value="F:N-acyltransferase activity"/>
    <property type="evidence" value="ECO:0007669"/>
    <property type="project" value="UniProtKB-UniRule"/>
</dbReference>
<proteinExistence type="inferred from homology"/>
<dbReference type="AlphaFoldDB" id="A0A0A0JY59"/>
<dbReference type="PANTHER" id="PTHR38686">
    <property type="entry name" value="APOLIPOPROTEIN N-ACYLTRANSFERASE"/>
    <property type="match status" value="1"/>
</dbReference>
<reference evidence="10 11" key="1">
    <citation type="submission" date="2013-08" db="EMBL/GenBank/DDBJ databases">
        <title>The genome sequence of Knoellia aerolata.</title>
        <authorList>
            <person name="Zhu W."/>
            <person name="Wang G."/>
        </authorList>
    </citation>
    <scope>NUCLEOTIDE SEQUENCE [LARGE SCALE GENOMIC DNA]</scope>
    <source>
        <strain evidence="10 11">DSM 18566</strain>
    </source>
</reference>
<evidence type="ECO:0000259" key="9">
    <source>
        <dbReference type="PROSITE" id="PS50263"/>
    </source>
</evidence>
<evidence type="ECO:0000256" key="1">
    <source>
        <dbReference type="ARBA" id="ARBA00004651"/>
    </source>
</evidence>
<dbReference type="InterPro" id="IPR003010">
    <property type="entry name" value="C-N_Hydrolase"/>
</dbReference>
<comment type="caution">
    <text evidence="10">The sequence shown here is derived from an EMBL/GenBank/DDBJ whole genome shotgun (WGS) entry which is preliminary data.</text>
</comment>
<feature type="transmembrane region" description="Helical" evidence="8">
    <location>
        <begin position="46"/>
        <end position="65"/>
    </location>
</feature>
<dbReference type="EMBL" id="AVPL01000026">
    <property type="protein sequence ID" value="KGN40987.1"/>
    <property type="molecule type" value="Genomic_DNA"/>
</dbReference>
<evidence type="ECO:0000256" key="5">
    <source>
        <dbReference type="ARBA" id="ARBA00022989"/>
    </source>
</evidence>
<feature type="transmembrane region" description="Helical" evidence="8">
    <location>
        <begin position="77"/>
        <end position="99"/>
    </location>
</feature>
<dbReference type="NCBIfam" id="TIGR00546">
    <property type="entry name" value="lnt"/>
    <property type="match status" value="1"/>
</dbReference>
<dbReference type="UniPathway" id="UPA00666"/>
<comment type="caution">
    <text evidence="8">Lacks conserved residue(s) required for the propagation of feature annotation.</text>
</comment>
<feature type="transmembrane region" description="Helical" evidence="8">
    <location>
        <begin position="185"/>
        <end position="209"/>
    </location>
</feature>
<dbReference type="OrthoDB" id="9804277at2"/>
<dbReference type="Gene3D" id="3.60.110.10">
    <property type="entry name" value="Carbon-nitrogen hydrolase"/>
    <property type="match status" value="1"/>
</dbReference>
<comment type="pathway">
    <text evidence="8">Protein modification; lipoprotein biosynthesis (N-acyl transfer).</text>
</comment>
<dbReference type="InterPro" id="IPR004563">
    <property type="entry name" value="Apolipo_AcylTrfase"/>
</dbReference>
<evidence type="ECO:0000256" key="8">
    <source>
        <dbReference type="HAMAP-Rule" id="MF_01148"/>
    </source>
</evidence>
<keyword evidence="7 8" id="KW-0012">Acyltransferase</keyword>
<evidence type="ECO:0000256" key="2">
    <source>
        <dbReference type="ARBA" id="ARBA00022475"/>
    </source>
</evidence>
<dbReference type="PANTHER" id="PTHR38686:SF1">
    <property type="entry name" value="APOLIPOPROTEIN N-ACYLTRANSFERASE"/>
    <property type="match status" value="1"/>
</dbReference>
<dbReference type="SUPFAM" id="SSF56317">
    <property type="entry name" value="Carbon-nitrogen hydrolase"/>
    <property type="match status" value="1"/>
</dbReference>
<keyword evidence="6 8" id="KW-0472">Membrane</keyword>
<name>A0A0A0JY59_9MICO</name>
<dbReference type="STRING" id="1385519.N801_09905"/>
<comment type="catalytic activity">
    <reaction evidence="8">
        <text>N-terminal S-1,2-diacyl-sn-glyceryl-L-cysteinyl-[lipoprotein] + a glycerophospholipid = N-acyl-S-1,2-diacyl-sn-glyceryl-L-cysteinyl-[lipoprotein] + a 2-acyl-sn-glycero-3-phospholipid + H(+)</text>
        <dbReference type="Rhea" id="RHEA:48228"/>
        <dbReference type="Rhea" id="RHEA-COMP:14681"/>
        <dbReference type="Rhea" id="RHEA-COMP:14684"/>
        <dbReference type="ChEBI" id="CHEBI:15378"/>
        <dbReference type="ChEBI" id="CHEBI:136912"/>
        <dbReference type="ChEBI" id="CHEBI:140656"/>
        <dbReference type="ChEBI" id="CHEBI:140657"/>
        <dbReference type="ChEBI" id="CHEBI:140660"/>
        <dbReference type="EC" id="2.3.1.269"/>
    </reaction>
</comment>
<dbReference type="eggNOG" id="COG0815">
    <property type="taxonomic scope" value="Bacteria"/>
</dbReference>
<comment type="function">
    <text evidence="8">Catalyzes the phospholipid dependent N-acylation of the N-terminal cysteine of apolipoprotein, the last step in lipoprotein maturation.</text>
</comment>
<organism evidence="10 11">
    <name type="scientific">Knoellia aerolata DSM 18566</name>
    <dbReference type="NCBI Taxonomy" id="1385519"/>
    <lineage>
        <taxon>Bacteria</taxon>
        <taxon>Bacillati</taxon>
        <taxon>Actinomycetota</taxon>
        <taxon>Actinomycetes</taxon>
        <taxon>Micrococcales</taxon>
        <taxon>Intrasporangiaceae</taxon>
        <taxon>Knoellia</taxon>
    </lineage>
</organism>
<feature type="domain" description="CN hydrolase" evidence="9">
    <location>
        <begin position="218"/>
        <end position="471"/>
    </location>
</feature>
<dbReference type="Pfam" id="PF00795">
    <property type="entry name" value="CN_hydrolase"/>
    <property type="match status" value="1"/>
</dbReference>
<keyword evidence="4 8" id="KW-0812">Transmembrane</keyword>
<dbReference type="GO" id="GO:0042158">
    <property type="term" value="P:lipoprotein biosynthetic process"/>
    <property type="evidence" value="ECO:0007669"/>
    <property type="project" value="UniProtKB-UniRule"/>
</dbReference>
<sequence length="525" mass="55294">MPMTLRFAAAAAAGLGLDAAFPGRGWWPLAPVSLAVLFLLLRGRGVALASLLGLVFGLGFFVPHLSWSGIYVGPVPWLALSALQALYVAAFGATVAVLGRRVRTPSIQLLLCPPLWLAQEAARGSTPFGGFPWGRVAFSQADSPALGWAWLGGAPLVTFVVAAAAALSGLAMLQLRPHRWGGPGHVRAGFALLVGAATLVAAGAPLLALGQDARSDGLSVAAVQGNVAEPGLEFNAERRAVLANHVDGTLRLAREVQEGRRAKPDIVLWPENSSDIDPIRDAAAEREITRAAAAVGVPVVVGAVLAEPAPKVSNSTLVWGPTGRVVDRYDKHRPVPFAEYVPYRSFFRAITRTVDLVRTDFAAGNGAHIVDAGPVRLGVAICFEVAFDDHLRTAVKQGAQLLFVPTNNATFGRTDESVQQLAMSRLRAVELGRSVAHVSTVGVSALIRPDGRLVVRGGHFTTEVLSASLPLSTTITPAVQIGGALEIAIIATGLLLPVLARSRRLRPRNSPPRRLVHPCQGLLHP</sequence>
<evidence type="ECO:0000313" key="11">
    <source>
        <dbReference type="Proteomes" id="UP000030013"/>
    </source>
</evidence>
<dbReference type="Pfam" id="PF20154">
    <property type="entry name" value="LNT_N"/>
    <property type="match status" value="1"/>
</dbReference>
<dbReference type="Proteomes" id="UP000030013">
    <property type="component" value="Unassembled WGS sequence"/>
</dbReference>
<dbReference type="CDD" id="cd07571">
    <property type="entry name" value="ALP_N-acyl_transferase"/>
    <property type="match status" value="1"/>
</dbReference>
<dbReference type="InterPro" id="IPR036526">
    <property type="entry name" value="C-N_Hydrolase_sf"/>
</dbReference>
<feature type="transmembrane region" description="Helical" evidence="8">
    <location>
        <begin position="148"/>
        <end position="173"/>
    </location>
</feature>
<evidence type="ECO:0000256" key="4">
    <source>
        <dbReference type="ARBA" id="ARBA00022692"/>
    </source>
</evidence>
<protein>
    <recommendedName>
        <fullName evidence="8">Apolipoprotein N-acyltransferase</fullName>
        <shortName evidence="8">ALP N-acyltransferase</shortName>
        <ecNumber evidence="8">2.3.1.269</ecNumber>
    </recommendedName>
</protein>
<dbReference type="HAMAP" id="MF_01148">
    <property type="entry name" value="Lnt"/>
    <property type="match status" value="1"/>
</dbReference>
<dbReference type="GO" id="GO:0005886">
    <property type="term" value="C:plasma membrane"/>
    <property type="evidence" value="ECO:0007669"/>
    <property type="project" value="UniProtKB-SubCell"/>
</dbReference>
<dbReference type="EC" id="2.3.1.269" evidence="8"/>
<evidence type="ECO:0000256" key="6">
    <source>
        <dbReference type="ARBA" id="ARBA00023136"/>
    </source>
</evidence>
<keyword evidence="3 8" id="KW-0808">Transferase</keyword>
<comment type="subcellular location">
    <subcellularLocation>
        <location evidence="1 8">Cell membrane</location>
        <topology evidence="1 8">Multi-pass membrane protein</topology>
    </subcellularLocation>
</comment>
<accession>A0A0A0JY59</accession>
<evidence type="ECO:0000256" key="7">
    <source>
        <dbReference type="ARBA" id="ARBA00023315"/>
    </source>
</evidence>
<keyword evidence="11" id="KW-1185">Reference proteome</keyword>
<evidence type="ECO:0000313" key="10">
    <source>
        <dbReference type="EMBL" id="KGN40987.1"/>
    </source>
</evidence>
<dbReference type="PROSITE" id="PS50263">
    <property type="entry name" value="CN_HYDROLASE"/>
    <property type="match status" value="1"/>
</dbReference>